<dbReference type="Pfam" id="PF08239">
    <property type="entry name" value="SH3_3"/>
    <property type="match status" value="1"/>
</dbReference>
<accession>A0A124IER6</accession>
<feature type="domain" description="SH3b" evidence="2">
    <location>
        <begin position="50"/>
        <end position="105"/>
    </location>
</feature>
<dbReference type="Proteomes" id="UP000053260">
    <property type="component" value="Unassembled WGS sequence"/>
</dbReference>
<evidence type="ECO:0000256" key="1">
    <source>
        <dbReference type="SAM" id="SignalP"/>
    </source>
</evidence>
<name>A0A124IER6_9ACTN</name>
<protein>
    <recommendedName>
        <fullName evidence="2">SH3b domain-containing protein</fullName>
    </recommendedName>
</protein>
<evidence type="ECO:0000259" key="2">
    <source>
        <dbReference type="Pfam" id="PF08239"/>
    </source>
</evidence>
<evidence type="ECO:0000313" key="3">
    <source>
        <dbReference type="EMBL" id="KUO19162.1"/>
    </source>
</evidence>
<keyword evidence="4" id="KW-1185">Reference proteome</keyword>
<reference evidence="3 4" key="1">
    <citation type="submission" date="2015-10" db="EMBL/GenBank/DDBJ databases">
        <title>Draft genome sequence of Streptomyces sp. RV15, isolated from a marine sponge.</title>
        <authorList>
            <person name="Ruckert C."/>
            <person name="Abdelmohsen U.R."/>
            <person name="Winkler A."/>
            <person name="Hentschel U."/>
            <person name="Kalinowski J."/>
            <person name="Kampfer P."/>
            <person name="Glaeser S."/>
        </authorList>
    </citation>
    <scope>NUCLEOTIDE SEQUENCE [LARGE SCALE GENOMIC DNA]</scope>
    <source>
        <strain evidence="3 4">RV15</strain>
    </source>
</reference>
<dbReference type="OrthoDB" id="4293285at2"/>
<organism evidence="3 4">
    <name type="scientific">Streptomyces dysideae</name>
    <dbReference type="NCBI Taxonomy" id="909626"/>
    <lineage>
        <taxon>Bacteria</taxon>
        <taxon>Bacillati</taxon>
        <taxon>Actinomycetota</taxon>
        <taxon>Actinomycetes</taxon>
        <taxon>Kitasatosporales</taxon>
        <taxon>Streptomycetaceae</taxon>
        <taxon>Streptomyces</taxon>
    </lineage>
</organism>
<keyword evidence="1" id="KW-0732">Signal</keyword>
<gene>
    <name evidence="3" type="ORF">AQJ91_21745</name>
</gene>
<feature type="chain" id="PRO_5039310328" description="SH3b domain-containing protein" evidence="1">
    <location>
        <begin position="28"/>
        <end position="117"/>
    </location>
</feature>
<comment type="caution">
    <text evidence="3">The sequence shown here is derived from an EMBL/GenBank/DDBJ whole genome shotgun (WGS) entry which is preliminary data.</text>
</comment>
<feature type="signal peptide" evidence="1">
    <location>
        <begin position="1"/>
        <end position="27"/>
    </location>
</feature>
<dbReference type="AlphaFoldDB" id="A0A124IER6"/>
<sequence length="117" mass="12182">MSRRHASLLTTCLLVVPLLAMSAPTLAAQPVHVSAAPVALKQDYCRITGSSATVRAKPRKSAKPLGTAHKGDTCTAHGWAEGEGTWVKVTMKRSGVAGYVHSSLVAWGKESLTSTGG</sequence>
<dbReference type="Gene3D" id="2.30.30.40">
    <property type="entry name" value="SH3 Domains"/>
    <property type="match status" value="1"/>
</dbReference>
<dbReference type="InterPro" id="IPR003646">
    <property type="entry name" value="SH3-like_bac-type"/>
</dbReference>
<dbReference type="EMBL" id="LMXB01000055">
    <property type="protein sequence ID" value="KUO19162.1"/>
    <property type="molecule type" value="Genomic_DNA"/>
</dbReference>
<proteinExistence type="predicted"/>
<dbReference type="RefSeq" id="WP_067024246.1">
    <property type="nucleotide sequence ID" value="NZ_KQ949087.1"/>
</dbReference>
<evidence type="ECO:0000313" key="4">
    <source>
        <dbReference type="Proteomes" id="UP000053260"/>
    </source>
</evidence>